<keyword evidence="8" id="KW-0539">Nucleus</keyword>
<accession>A0A2R6P0A7</accession>
<dbReference type="InterPro" id="IPR011545">
    <property type="entry name" value="DEAD/DEAH_box_helicase_dom"/>
</dbReference>
<evidence type="ECO:0000256" key="2">
    <source>
        <dbReference type="ARBA" id="ARBA00010140"/>
    </source>
</evidence>
<dbReference type="InterPro" id="IPR016438">
    <property type="entry name" value="SKI2-like"/>
</dbReference>
<dbReference type="STRING" id="98765.A0A2R6P0A7"/>
<evidence type="ECO:0000256" key="8">
    <source>
        <dbReference type="ARBA" id="ARBA00023242"/>
    </source>
</evidence>
<dbReference type="Pfam" id="PF13234">
    <property type="entry name" value="MTR4_beta-barrel"/>
    <property type="match status" value="1"/>
</dbReference>
<dbReference type="FunFam" id="3.40.50.300:FF:000141">
    <property type="entry name" value="ATP-dependent RNA helicase DOB1"/>
    <property type="match status" value="1"/>
</dbReference>
<protein>
    <recommendedName>
        <fullName evidence="14">Antiviral helicase</fullName>
    </recommendedName>
</protein>
<dbReference type="AlphaFoldDB" id="A0A2R6P0A7"/>
<dbReference type="GO" id="GO:0005524">
    <property type="term" value="F:ATP binding"/>
    <property type="evidence" value="ECO:0007669"/>
    <property type="project" value="UniProtKB-KW"/>
</dbReference>
<dbReference type="FunFam" id="1.10.3380.30:FF:000002">
    <property type="entry name" value="superkiller viralicidic activity 2-like 2"/>
    <property type="match status" value="1"/>
</dbReference>
<dbReference type="Gene3D" id="2.40.30.300">
    <property type="match status" value="1"/>
</dbReference>
<feature type="compositionally biased region" description="Basic and acidic residues" evidence="9">
    <location>
        <begin position="361"/>
        <end position="371"/>
    </location>
</feature>
<feature type="region of interest" description="Disordered" evidence="9">
    <location>
        <begin position="360"/>
        <end position="389"/>
    </location>
</feature>
<dbReference type="GO" id="GO:0003724">
    <property type="term" value="F:RNA helicase activity"/>
    <property type="evidence" value="ECO:0007669"/>
    <property type="project" value="InterPro"/>
</dbReference>
<evidence type="ECO:0000259" key="11">
    <source>
        <dbReference type="PROSITE" id="PS51194"/>
    </source>
</evidence>
<dbReference type="InterPro" id="IPR050699">
    <property type="entry name" value="RNA-DNA_Helicase"/>
</dbReference>
<dbReference type="SMART" id="SM00490">
    <property type="entry name" value="HELICc"/>
    <property type="match status" value="1"/>
</dbReference>
<dbReference type="PROSITE" id="PS51194">
    <property type="entry name" value="HELICASE_CTER"/>
    <property type="match status" value="1"/>
</dbReference>
<evidence type="ECO:0000313" key="12">
    <source>
        <dbReference type="EMBL" id="PSR82087.1"/>
    </source>
</evidence>
<sequence length="1072" mass="120561">MSSNDLFSFLDEAPEETETNGGDNAMAIDTIPDESVIPRKRKVAVGTSEPRQNGGTSRHSPDSDPGPSIPKKPRTASPKPVVLDEVEIEAKREVAASAGLTGAVEEGSRLELKHQVRHQVAVPPGYPYIPIANHAPPAKPAREYKFTLDPFQQVSVHAIQRNESVLVSAHTSAGKTVVAEYAIAQCLQRKQRVIYTSPIKALSNQKYRDMLAEFGDVGLMTGDVTINPSATCLVMTTEILRSMLYRGSEIMREVAWVVFDEIHYMRDKERGVVWEETIILLPHSVRYVFLSATIPNAMQFAEWICKSHEQPCHVVYTDFRPTPLQHYLFPAGGEGIYLVVNEKGEFRDDNFSKAMGMLQERQGDDPADPKSGKGRKGKSKKGGEKKGPSDVQKIVKMIMLKNYNPVIVFAFSKRECEALALTLTKLEFNTTDEQDLVASIFNNAIDNLAPDDRQLPQITNLLPLLKRGIGIHHGGLLPILKEVIEILFQEGLIKVLFATETFSIGLNMPAKTVVFTAARKFDGREFRNLSSGEYIQMSGRAGRRGLDDRGIVIMMCDEKLEPTGAKEMIKGEADRLDSAFHLGYNMVLNLMKVEGISPEFMLERCFLQFQSNAGIPVLEDELCNEEERKSSMNVPDEELVAEYYGYRQQLDQMQADFREVITHPNYSLPFLQPGRLVKIKYKTLDFGWGVIVNYQKRVPPKNRPVPEDIPPHEQYVLDVLLNCATGSNLPKDRAITTATPGGILPCPAGQKGVPLVVPVLLSTVDALSHLRIYLPTDLRPLPGRETAWKSVLEVHNRLPDGIPLLDPIQNMKIVDDKFGALVKKIEVMEQRMFSSSLHKDHRLPELYTLYSRKQECQQRIRDLKKQIQATHDVLQMEELKCRKRVLRRLGFTTSADIVDMKGRVACEISTGDELLLTELIFNGVFNPLSPEQCAGLLSCFVFTEKSEQVTKLKEELAAPLRVMQEIARRIAKVSKESKLPIVEDEYVQSFKVELMDAVVQWCRGASFSEICKLTDQFEGSLIRVFRRLQELIRQMSQAAKVIGNTELQEKFDKASEMLERPNSVIFCSSLYL</sequence>
<keyword evidence="3" id="KW-0698">rRNA processing</keyword>
<dbReference type="Gene3D" id="3.40.50.300">
    <property type="entry name" value="P-loop containing nucleotide triphosphate hydrolases"/>
    <property type="match status" value="2"/>
</dbReference>
<evidence type="ECO:0000256" key="1">
    <source>
        <dbReference type="ARBA" id="ARBA00004123"/>
    </source>
</evidence>
<reference evidence="12 13" key="1">
    <citation type="submission" date="2018-02" db="EMBL/GenBank/DDBJ databases">
        <title>Genome sequence of the basidiomycete white-rot fungus Phlebia centrifuga.</title>
        <authorList>
            <person name="Granchi Z."/>
            <person name="Peng M."/>
            <person name="de Vries R.P."/>
            <person name="Hilden K."/>
            <person name="Makela M.R."/>
            <person name="Grigoriev I."/>
            <person name="Riley R."/>
        </authorList>
    </citation>
    <scope>NUCLEOTIDE SEQUENCE [LARGE SCALE GENOMIC DNA]</scope>
    <source>
        <strain evidence="12 13">FBCC195</strain>
    </source>
</reference>
<proteinExistence type="inferred from homology"/>
<dbReference type="GO" id="GO:0003723">
    <property type="term" value="F:RNA binding"/>
    <property type="evidence" value="ECO:0007669"/>
    <property type="project" value="InterPro"/>
</dbReference>
<dbReference type="CDD" id="cd13154">
    <property type="entry name" value="KOW_Mtr4"/>
    <property type="match status" value="1"/>
</dbReference>
<evidence type="ECO:0008006" key="14">
    <source>
        <dbReference type="Google" id="ProtNLM"/>
    </source>
</evidence>
<dbReference type="Proteomes" id="UP000186601">
    <property type="component" value="Unassembled WGS sequence"/>
</dbReference>
<dbReference type="SMART" id="SM01142">
    <property type="entry name" value="DSHCT"/>
    <property type="match status" value="1"/>
</dbReference>
<feature type="domain" description="Helicase ATP-binding" evidence="10">
    <location>
        <begin position="156"/>
        <end position="312"/>
    </location>
</feature>
<dbReference type="InterPro" id="IPR025696">
    <property type="entry name" value="Beta-barrel_MTR4"/>
</dbReference>
<dbReference type="InterPro" id="IPR012961">
    <property type="entry name" value="Ski2/MTR4_C"/>
</dbReference>
<dbReference type="GO" id="GO:0000460">
    <property type="term" value="P:maturation of 5.8S rRNA"/>
    <property type="evidence" value="ECO:0007669"/>
    <property type="project" value="TreeGrafter"/>
</dbReference>
<dbReference type="FunFam" id="2.40.30.300:FF:000001">
    <property type="entry name" value="Mtr4 exosome RNA helicase"/>
    <property type="match status" value="1"/>
</dbReference>
<name>A0A2R6P0A7_9APHY</name>
<evidence type="ECO:0000256" key="9">
    <source>
        <dbReference type="SAM" id="MobiDB-lite"/>
    </source>
</evidence>
<dbReference type="CDD" id="cd18795">
    <property type="entry name" value="SF2_C_Ski2"/>
    <property type="match status" value="1"/>
</dbReference>
<dbReference type="GO" id="GO:0006401">
    <property type="term" value="P:RNA catabolic process"/>
    <property type="evidence" value="ECO:0007669"/>
    <property type="project" value="InterPro"/>
</dbReference>
<dbReference type="Pfam" id="PF00271">
    <property type="entry name" value="Helicase_C"/>
    <property type="match status" value="1"/>
</dbReference>
<evidence type="ECO:0000259" key="10">
    <source>
        <dbReference type="PROSITE" id="PS51192"/>
    </source>
</evidence>
<evidence type="ECO:0000256" key="6">
    <source>
        <dbReference type="ARBA" id="ARBA00022806"/>
    </source>
</evidence>
<evidence type="ECO:0000313" key="13">
    <source>
        <dbReference type="Proteomes" id="UP000186601"/>
    </source>
</evidence>
<evidence type="ECO:0000256" key="3">
    <source>
        <dbReference type="ARBA" id="ARBA00022552"/>
    </source>
</evidence>
<dbReference type="Pfam" id="PF21408">
    <property type="entry name" value="MTR4-like_stalk"/>
    <property type="match status" value="1"/>
</dbReference>
<keyword evidence="13" id="KW-1185">Reference proteome</keyword>
<feature type="region of interest" description="Disordered" evidence="9">
    <location>
        <begin position="1"/>
        <end position="81"/>
    </location>
</feature>
<dbReference type="Pfam" id="PF00270">
    <property type="entry name" value="DEAD"/>
    <property type="match status" value="1"/>
</dbReference>
<dbReference type="InterPro" id="IPR014001">
    <property type="entry name" value="Helicase_ATP-bd"/>
</dbReference>
<dbReference type="Gene3D" id="1.10.3380.30">
    <property type="match status" value="1"/>
</dbReference>
<dbReference type="GO" id="GO:0016787">
    <property type="term" value="F:hydrolase activity"/>
    <property type="evidence" value="ECO:0007669"/>
    <property type="project" value="UniProtKB-KW"/>
</dbReference>
<dbReference type="PIRSF" id="PIRSF005198">
    <property type="entry name" value="Antiviral_helicase_SKI2"/>
    <property type="match status" value="1"/>
</dbReference>
<comment type="caution">
    <text evidence="12">The sequence shown here is derived from an EMBL/GenBank/DDBJ whole genome shotgun (WGS) entry which is preliminary data.</text>
</comment>
<comment type="similarity">
    <text evidence="2">Belongs to the helicase family. SKI2 subfamily.</text>
</comment>
<evidence type="ECO:0000256" key="5">
    <source>
        <dbReference type="ARBA" id="ARBA00022801"/>
    </source>
</evidence>
<dbReference type="FunFam" id="3.40.50.300:FF:000083">
    <property type="entry name" value="ATP-dependent RNA helicase DOB1"/>
    <property type="match status" value="1"/>
</dbReference>
<dbReference type="Pfam" id="PF08148">
    <property type="entry name" value="DSHCT"/>
    <property type="match status" value="1"/>
</dbReference>
<dbReference type="InterPro" id="IPR048392">
    <property type="entry name" value="MTR4-like_stalk"/>
</dbReference>
<dbReference type="GO" id="GO:0031499">
    <property type="term" value="C:TRAMP complex"/>
    <property type="evidence" value="ECO:0007669"/>
    <property type="project" value="UniProtKB-ARBA"/>
</dbReference>
<keyword evidence="6" id="KW-0347">Helicase</keyword>
<comment type="subcellular location">
    <subcellularLocation>
        <location evidence="1">Nucleus</location>
    </subcellularLocation>
</comment>
<feature type="compositionally biased region" description="Polar residues" evidence="9">
    <location>
        <begin position="49"/>
        <end position="58"/>
    </location>
</feature>
<dbReference type="InterPro" id="IPR001650">
    <property type="entry name" value="Helicase_C-like"/>
</dbReference>
<dbReference type="PANTHER" id="PTHR12131:SF7">
    <property type="entry name" value="EXOSOME RNA HELICASE MTR4"/>
    <property type="match status" value="1"/>
</dbReference>
<evidence type="ECO:0000256" key="4">
    <source>
        <dbReference type="ARBA" id="ARBA00022741"/>
    </source>
</evidence>
<keyword evidence="5" id="KW-0378">Hydrolase</keyword>
<gene>
    <name evidence="12" type="ORF">PHLCEN_2v6157</name>
</gene>
<dbReference type="SMART" id="SM00487">
    <property type="entry name" value="DEXDc"/>
    <property type="match status" value="1"/>
</dbReference>
<keyword evidence="7" id="KW-0067">ATP-binding</keyword>
<dbReference type="InterPro" id="IPR027417">
    <property type="entry name" value="P-loop_NTPase"/>
</dbReference>
<dbReference type="OrthoDB" id="64767at2759"/>
<dbReference type="PROSITE" id="PS51192">
    <property type="entry name" value="HELICASE_ATP_BIND_1"/>
    <property type="match status" value="1"/>
</dbReference>
<keyword evidence="4" id="KW-0547">Nucleotide-binding</keyword>
<evidence type="ECO:0000256" key="7">
    <source>
        <dbReference type="ARBA" id="ARBA00022840"/>
    </source>
</evidence>
<dbReference type="CDD" id="cd18024">
    <property type="entry name" value="DEXHc_Mtr4-like"/>
    <property type="match status" value="1"/>
</dbReference>
<feature type="domain" description="Helicase C-terminal" evidence="11">
    <location>
        <begin position="390"/>
        <end position="594"/>
    </location>
</feature>
<dbReference type="SUPFAM" id="SSF52540">
    <property type="entry name" value="P-loop containing nucleoside triphosphate hydrolases"/>
    <property type="match status" value="1"/>
</dbReference>
<dbReference type="EMBL" id="MLYV02000600">
    <property type="protein sequence ID" value="PSR82087.1"/>
    <property type="molecule type" value="Genomic_DNA"/>
</dbReference>
<organism evidence="12 13">
    <name type="scientific">Hermanssonia centrifuga</name>
    <dbReference type="NCBI Taxonomy" id="98765"/>
    <lineage>
        <taxon>Eukaryota</taxon>
        <taxon>Fungi</taxon>
        <taxon>Dikarya</taxon>
        <taxon>Basidiomycota</taxon>
        <taxon>Agaricomycotina</taxon>
        <taxon>Agaricomycetes</taxon>
        <taxon>Polyporales</taxon>
        <taxon>Meruliaceae</taxon>
        <taxon>Hermanssonia</taxon>
    </lineage>
</organism>
<dbReference type="PANTHER" id="PTHR12131">
    <property type="entry name" value="ATP-DEPENDENT RNA AND DNA HELICASE"/>
    <property type="match status" value="1"/>
</dbReference>